<comment type="caution">
    <text evidence="1">The sequence shown here is derived from an EMBL/GenBank/DDBJ whole genome shotgun (WGS) entry which is preliminary data.</text>
</comment>
<protein>
    <submittedName>
        <fullName evidence="1">Uncharacterized protein</fullName>
    </submittedName>
</protein>
<name>A0A428TN70_9HYPO</name>
<dbReference type="Proteomes" id="UP000287144">
    <property type="component" value="Unassembled WGS sequence"/>
</dbReference>
<evidence type="ECO:0000313" key="2">
    <source>
        <dbReference type="Proteomes" id="UP000287144"/>
    </source>
</evidence>
<reference evidence="1 2" key="1">
    <citation type="submission" date="2017-06" db="EMBL/GenBank/DDBJ databases">
        <title>Comparative genomic analysis of Ambrosia Fusariam Clade fungi.</title>
        <authorList>
            <person name="Stajich J.E."/>
            <person name="Carrillo J."/>
            <person name="Kijimoto T."/>
            <person name="Eskalen A."/>
            <person name="O'Donnell K."/>
            <person name="Kasson M."/>
        </authorList>
    </citation>
    <scope>NUCLEOTIDE SEQUENCE [LARGE SCALE GENOMIC DNA]</scope>
    <source>
        <strain evidence="1 2">NRRL62579</strain>
    </source>
</reference>
<gene>
    <name evidence="1" type="ORF">CEP52_007413</name>
</gene>
<proteinExistence type="predicted"/>
<dbReference type="EMBL" id="NKCK01000067">
    <property type="protein sequence ID" value="RSM03459.1"/>
    <property type="molecule type" value="Genomic_DNA"/>
</dbReference>
<keyword evidence="2" id="KW-1185">Reference proteome</keyword>
<sequence length="68" mass="7917">MFDAMRRILYAVTALDFNSNAAIYGDHEEIKMRGGHLLRTCSQNHKGSFCRYQAPQFLLLCRWIAPLR</sequence>
<accession>A0A428TN70</accession>
<dbReference type="AlphaFoldDB" id="A0A428TN70"/>
<evidence type="ECO:0000313" key="1">
    <source>
        <dbReference type="EMBL" id="RSM03459.1"/>
    </source>
</evidence>
<organism evidence="1 2">
    <name type="scientific">Fusarium oligoseptatum</name>
    <dbReference type="NCBI Taxonomy" id="2604345"/>
    <lineage>
        <taxon>Eukaryota</taxon>
        <taxon>Fungi</taxon>
        <taxon>Dikarya</taxon>
        <taxon>Ascomycota</taxon>
        <taxon>Pezizomycotina</taxon>
        <taxon>Sordariomycetes</taxon>
        <taxon>Hypocreomycetidae</taxon>
        <taxon>Hypocreales</taxon>
        <taxon>Nectriaceae</taxon>
        <taxon>Fusarium</taxon>
        <taxon>Fusarium solani species complex</taxon>
    </lineage>
</organism>